<dbReference type="Proteomes" id="UP000219281">
    <property type="component" value="Unassembled WGS sequence"/>
</dbReference>
<reference evidence="3" key="1">
    <citation type="submission" date="2017-09" db="EMBL/GenBank/DDBJ databases">
        <authorList>
            <person name="Varghese N."/>
            <person name="Submissions S."/>
        </authorList>
    </citation>
    <scope>NUCLEOTIDE SEQUENCE [LARGE SCALE GENOMIC DNA]</scope>
    <source>
        <strain evidence="3">CGMCC 1.12803</strain>
    </source>
</reference>
<feature type="region of interest" description="Disordered" evidence="1">
    <location>
        <begin position="1"/>
        <end position="63"/>
    </location>
</feature>
<organism evidence="2 3">
    <name type="scientific">Pedobacter xixiisoli</name>
    <dbReference type="NCBI Taxonomy" id="1476464"/>
    <lineage>
        <taxon>Bacteria</taxon>
        <taxon>Pseudomonadati</taxon>
        <taxon>Bacteroidota</taxon>
        <taxon>Sphingobacteriia</taxon>
        <taxon>Sphingobacteriales</taxon>
        <taxon>Sphingobacteriaceae</taxon>
        <taxon>Pedobacter</taxon>
    </lineage>
</organism>
<keyword evidence="3" id="KW-1185">Reference proteome</keyword>
<name>A0A285ZSN3_9SPHI</name>
<proteinExistence type="predicted"/>
<dbReference type="EMBL" id="OCMT01000001">
    <property type="protein sequence ID" value="SOD12646.1"/>
    <property type="molecule type" value="Genomic_DNA"/>
</dbReference>
<evidence type="ECO:0000313" key="3">
    <source>
        <dbReference type="Proteomes" id="UP000219281"/>
    </source>
</evidence>
<evidence type="ECO:0000256" key="1">
    <source>
        <dbReference type="SAM" id="MobiDB-lite"/>
    </source>
</evidence>
<feature type="compositionally biased region" description="Basic and acidic residues" evidence="1">
    <location>
        <begin position="35"/>
        <end position="63"/>
    </location>
</feature>
<protein>
    <submittedName>
        <fullName evidence="2">Uncharacterized protein</fullName>
    </submittedName>
</protein>
<feature type="compositionally biased region" description="Polar residues" evidence="1">
    <location>
        <begin position="22"/>
        <end position="33"/>
    </location>
</feature>
<gene>
    <name evidence="2" type="ORF">SAMN06297358_0775</name>
</gene>
<evidence type="ECO:0000313" key="2">
    <source>
        <dbReference type="EMBL" id="SOD12646.1"/>
    </source>
</evidence>
<dbReference type="RefSeq" id="WP_097128891.1">
    <property type="nucleotide sequence ID" value="NZ_OCMT01000001.1"/>
</dbReference>
<accession>A0A285ZSN3</accession>
<dbReference type="AlphaFoldDB" id="A0A285ZSN3"/>
<sequence>MEKKKIISGQRPEGTTDKSYEMNGSHTFSSPSEKINIKSSEELADHYDRDETCNSKYDKGEKH</sequence>